<dbReference type="Gene3D" id="1.10.486.10">
    <property type="entry name" value="PCRA, domain 4"/>
    <property type="match status" value="1"/>
</dbReference>
<evidence type="ECO:0000256" key="1">
    <source>
        <dbReference type="ARBA" id="ARBA00009922"/>
    </source>
</evidence>
<dbReference type="CDD" id="cd17932">
    <property type="entry name" value="DEXQc_UvrD"/>
    <property type="match status" value="1"/>
</dbReference>
<dbReference type="PANTHER" id="PTHR11070">
    <property type="entry name" value="UVRD / RECB / PCRA DNA HELICASE FAMILY MEMBER"/>
    <property type="match status" value="1"/>
</dbReference>
<keyword evidence="3 11" id="KW-0547">Nucleotide-binding</keyword>
<comment type="subunit">
    <text evidence="11">Homodimer.</text>
</comment>
<dbReference type="SUPFAM" id="SSF52540">
    <property type="entry name" value="P-loop containing nucleoside triphosphate hydrolases"/>
    <property type="match status" value="1"/>
</dbReference>
<dbReference type="Pfam" id="PF13361">
    <property type="entry name" value="UvrD_C"/>
    <property type="match status" value="2"/>
</dbReference>
<feature type="domain" description="UvrD-like helicase C-terminal" evidence="14">
    <location>
        <begin position="279"/>
        <end position="551"/>
    </location>
</feature>
<evidence type="ECO:0000313" key="16">
    <source>
        <dbReference type="Proteomes" id="UP001566331"/>
    </source>
</evidence>
<dbReference type="InterPro" id="IPR005752">
    <property type="entry name" value="Helicase_Rep"/>
</dbReference>
<keyword evidence="4 11" id="KW-0378">Hydrolase</keyword>
<dbReference type="InterPro" id="IPR013986">
    <property type="entry name" value="DExx_box_DNA_helicase_dom_sf"/>
</dbReference>
<evidence type="ECO:0000256" key="12">
    <source>
        <dbReference type="PROSITE-ProRule" id="PRU00560"/>
    </source>
</evidence>
<evidence type="ECO:0000259" key="13">
    <source>
        <dbReference type="PROSITE" id="PS51198"/>
    </source>
</evidence>
<feature type="binding site" evidence="12">
    <location>
        <begin position="23"/>
        <end position="30"/>
    </location>
    <ligand>
        <name>ATP</name>
        <dbReference type="ChEBI" id="CHEBI:30616"/>
    </ligand>
</feature>
<evidence type="ECO:0000256" key="10">
    <source>
        <dbReference type="ARBA" id="ARBA00048988"/>
    </source>
</evidence>
<dbReference type="InterPro" id="IPR000212">
    <property type="entry name" value="DNA_helicase_UvrD/REP"/>
</dbReference>
<sequence length="658" mass="72344">MHGLNPQQSAAVAHCDGPLLVLAGAGSGKTRVIVEKIAHLVATARYPARRIAAITFTNKSAREMRERVGKRIRGDAADGLTVSTFHALGLKLLQIEHAAAGLRRGFSIFDADDSLAQFKDLLPGAKPDVVQAMQQLVSRAKNAGLSPEEAAAAARSTREHEAAVLYARYQARLAAFNAVDFDDLIRLPVQLLEADEDLRLGWRERIGYLLVDECQDTNDAQYRLLKALAGPKGNFTCVGDDDQSIYAWRGANPENLSQLAQDYPALTVVKLEQNYRCSNRVLRAANALIANNPHEHPKTLWSAQADGERIRVWECRDATHEAERVAAEIQFLQTAGKAQWNEFCVLFRGNHQSRALEKALQLLRVPYHLSGGTAFLARAEVKDALSWLRLVANPDDDSAFLRAVQSPRREVGATTLAKLSELAQHAQLPLSRATESIGLLKQLPARAANALGGFADIVRGLRAEAARLPPAELVRNLNERSGLLAAVRAQCKSEQQFAMRRGNLDELADWFDGPRGAGPGELAAQLALLTHADRDDGGNQVRLMSLHAAKGLEFRYVFIVGVDDDTLPHEASVDEGRIDEERRLLYVGITRAKERLWLSHAREAQKWGSRLRLTPSRFLDELPADELQRDGADPVADAEHKRERADAGFAAIKALLDA</sequence>
<feature type="binding site" evidence="11">
    <location>
        <position position="276"/>
    </location>
    <ligand>
        <name>ATP</name>
        <dbReference type="ChEBI" id="CHEBI:30616"/>
    </ligand>
</feature>
<comment type="catalytic activity">
    <reaction evidence="10 11">
        <text>ATP + H2O = ADP + phosphate + H(+)</text>
        <dbReference type="Rhea" id="RHEA:13065"/>
        <dbReference type="ChEBI" id="CHEBI:15377"/>
        <dbReference type="ChEBI" id="CHEBI:15378"/>
        <dbReference type="ChEBI" id="CHEBI:30616"/>
        <dbReference type="ChEBI" id="CHEBI:43474"/>
        <dbReference type="ChEBI" id="CHEBI:456216"/>
        <dbReference type="EC" id="5.6.2.4"/>
    </reaction>
</comment>
<dbReference type="EMBL" id="JBFWIC010000047">
    <property type="protein sequence ID" value="MEZ0476706.1"/>
    <property type="molecule type" value="Genomic_DNA"/>
</dbReference>
<dbReference type="PANTHER" id="PTHR11070:SF64">
    <property type="entry name" value="ATP-DEPENDENT DNA HELICASE REP"/>
    <property type="match status" value="1"/>
</dbReference>
<dbReference type="EC" id="5.6.2.4" evidence="11"/>
<dbReference type="Proteomes" id="UP001566331">
    <property type="component" value="Unassembled WGS sequence"/>
</dbReference>
<keyword evidence="2 11" id="KW-0235">DNA replication</keyword>
<evidence type="ECO:0000259" key="14">
    <source>
        <dbReference type="PROSITE" id="PS51217"/>
    </source>
</evidence>
<evidence type="ECO:0000313" key="15">
    <source>
        <dbReference type="EMBL" id="MEZ0476706.1"/>
    </source>
</evidence>
<proteinExistence type="inferred from homology"/>
<evidence type="ECO:0000256" key="4">
    <source>
        <dbReference type="ARBA" id="ARBA00022801"/>
    </source>
</evidence>
<keyword evidence="6 11" id="KW-0067">ATP-binding</keyword>
<dbReference type="Gene3D" id="3.40.50.300">
    <property type="entry name" value="P-loop containing nucleotide triphosphate hydrolases"/>
    <property type="match status" value="2"/>
</dbReference>
<evidence type="ECO:0000256" key="8">
    <source>
        <dbReference type="ARBA" id="ARBA00023235"/>
    </source>
</evidence>
<name>A0ABV4HY40_9GAMM</name>
<dbReference type="CDD" id="cd18807">
    <property type="entry name" value="SF1_C_UvrD"/>
    <property type="match status" value="1"/>
</dbReference>
<keyword evidence="16" id="KW-1185">Reference proteome</keyword>
<dbReference type="Gene3D" id="1.10.10.160">
    <property type="match status" value="1"/>
</dbReference>
<gene>
    <name evidence="11" type="primary">rep</name>
    <name evidence="15" type="ORF">AB6713_19150</name>
</gene>
<comment type="function">
    <text evidence="11">Rep helicase is a single-stranded DNA-dependent ATPase involved in DNA replication; it can initiate unwinding at a nick in the DNA. It binds to the single-stranded DNA and acts in a progressive fashion along the DNA in the 3' to 5' direction.</text>
</comment>
<dbReference type="PROSITE" id="PS51198">
    <property type="entry name" value="UVRD_HELICASE_ATP_BIND"/>
    <property type="match status" value="1"/>
</dbReference>
<keyword evidence="7 11" id="KW-0238">DNA-binding</keyword>
<dbReference type="Pfam" id="PF00580">
    <property type="entry name" value="UvrD-helicase"/>
    <property type="match status" value="1"/>
</dbReference>
<keyword evidence="8 11" id="KW-0413">Isomerase</keyword>
<accession>A0ABV4HY40</accession>
<dbReference type="RefSeq" id="WP_370565783.1">
    <property type="nucleotide sequence ID" value="NZ_JBFWIB010000027.1"/>
</dbReference>
<comment type="catalytic activity">
    <reaction evidence="9 11">
        <text>Couples ATP hydrolysis with the unwinding of duplex DNA by translocating in the 3'-5' direction.</text>
        <dbReference type="EC" id="5.6.2.4"/>
    </reaction>
</comment>
<evidence type="ECO:0000256" key="6">
    <source>
        <dbReference type="ARBA" id="ARBA00022840"/>
    </source>
</evidence>
<protein>
    <recommendedName>
        <fullName evidence="11">ATP-dependent DNA helicase Rep</fullName>
        <ecNumber evidence="11">5.6.2.4</ecNumber>
    </recommendedName>
    <alternativeName>
        <fullName evidence="11">DNA 3'-5' helicase Rep</fullName>
    </alternativeName>
</protein>
<evidence type="ECO:0000256" key="5">
    <source>
        <dbReference type="ARBA" id="ARBA00022806"/>
    </source>
</evidence>
<evidence type="ECO:0000256" key="11">
    <source>
        <dbReference type="HAMAP-Rule" id="MF_01920"/>
    </source>
</evidence>
<dbReference type="InterPro" id="IPR014017">
    <property type="entry name" value="DNA_helicase_UvrD-like_C"/>
</dbReference>
<comment type="similarity">
    <text evidence="1 11">Belongs to the helicase family. UvrD subfamily.</text>
</comment>
<keyword evidence="5 11" id="KW-0347">Helicase</keyword>
<organism evidence="15 16">
    <name type="scientific">Luteimonas salinilitoris</name>
    <dbReference type="NCBI Taxonomy" id="3237697"/>
    <lineage>
        <taxon>Bacteria</taxon>
        <taxon>Pseudomonadati</taxon>
        <taxon>Pseudomonadota</taxon>
        <taxon>Gammaproteobacteria</taxon>
        <taxon>Lysobacterales</taxon>
        <taxon>Lysobacteraceae</taxon>
        <taxon>Luteimonas</taxon>
    </lineage>
</organism>
<dbReference type="HAMAP" id="MF_01920">
    <property type="entry name" value="Helicase_Rep"/>
    <property type="match status" value="1"/>
</dbReference>
<comment type="caution">
    <text evidence="15">The sequence shown here is derived from an EMBL/GenBank/DDBJ whole genome shotgun (WGS) entry which is preliminary data.</text>
</comment>
<dbReference type="InterPro" id="IPR014016">
    <property type="entry name" value="UvrD-like_ATP-bd"/>
</dbReference>
<evidence type="ECO:0000256" key="3">
    <source>
        <dbReference type="ARBA" id="ARBA00022741"/>
    </source>
</evidence>
<dbReference type="PROSITE" id="PS51217">
    <property type="entry name" value="UVRD_HELICASE_CTER"/>
    <property type="match status" value="1"/>
</dbReference>
<evidence type="ECO:0000256" key="2">
    <source>
        <dbReference type="ARBA" id="ARBA00022705"/>
    </source>
</evidence>
<dbReference type="InterPro" id="IPR027417">
    <property type="entry name" value="P-loop_NTPase"/>
</dbReference>
<feature type="domain" description="UvrD-like helicase ATP-binding" evidence="13">
    <location>
        <begin position="2"/>
        <end position="278"/>
    </location>
</feature>
<evidence type="ECO:0000256" key="7">
    <source>
        <dbReference type="ARBA" id="ARBA00023125"/>
    </source>
</evidence>
<evidence type="ECO:0000256" key="9">
    <source>
        <dbReference type="ARBA" id="ARBA00034617"/>
    </source>
</evidence>
<reference evidence="15 16" key="1">
    <citation type="submission" date="2024-07" db="EMBL/GenBank/DDBJ databases">
        <title>Luteimonas salilacus sp. nov., isolated from the shore soil of Salt Lake in Tibet of China.</title>
        <authorList>
            <person name="Zhang X."/>
            <person name="Li A."/>
        </authorList>
    </citation>
    <scope>NUCLEOTIDE SEQUENCE [LARGE SCALE GENOMIC DNA]</scope>
    <source>
        <strain evidence="15 16">B3-2-R+30</strain>
    </source>
</reference>